<evidence type="ECO:0000313" key="2">
    <source>
        <dbReference type="Proteomes" id="UP000265040"/>
    </source>
</evidence>
<reference evidence="1" key="3">
    <citation type="submission" date="2025-09" db="UniProtKB">
        <authorList>
            <consortium name="Ensembl"/>
        </authorList>
    </citation>
    <scope>IDENTIFICATION</scope>
</reference>
<dbReference type="Proteomes" id="UP000265040">
    <property type="component" value="Chromosome 9"/>
</dbReference>
<reference evidence="1" key="1">
    <citation type="submission" date="2021-04" db="EMBL/GenBank/DDBJ databases">
        <authorList>
            <consortium name="Wellcome Sanger Institute Data Sharing"/>
        </authorList>
    </citation>
    <scope>NUCLEOTIDE SEQUENCE [LARGE SCALE GENOMIC DNA]</scope>
</reference>
<name>A0A7N6B0X1_ANATE</name>
<evidence type="ECO:0000313" key="1">
    <source>
        <dbReference type="Ensembl" id="ENSATEP00000056805.1"/>
    </source>
</evidence>
<accession>A0A7N6B0X1</accession>
<proteinExistence type="predicted"/>
<dbReference type="InParanoid" id="A0A7N6B0X1"/>
<reference evidence="1" key="2">
    <citation type="submission" date="2025-08" db="UniProtKB">
        <authorList>
            <consortium name="Ensembl"/>
        </authorList>
    </citation>
    <scope>IDENTIFICATION</scope>
</reference>
<dbReference type="Ensembl" id="ENSATET00000065989.1">
    <property type="protein sequence ID" value="ENSATEP00000056805.1"/>
    <property type="gene ID" value="ENSATEG00000026577.1"/>
</dbReference>
<dbReference type="AlphaFoldDB" id="A0A7N6B0X1"/>
<keyword evidence="2" id="KW-1185">Reference proteome</keyword>
<protein>
    <submittedName>
        <fullName evidence="1">Uncharacterized protein</fullName>
    </submittedName>
</protein>
<sequence length="145" mass="16454">LPAAFLIFTPNQICMHTALCTHAFTHRDKREQALGVNSNARTRRTKGAPTTLQLCFKVVQLSTLFCIYRHMSYAFCLSSLNCAHLPQFTVSLCKKNSLFCLFSSSPTTALLQVLSGIKFLKCHWILVIIQREMLHLTISPVRIRL</sequence>
<organism evidence="1 2">
    <name type="scientific">Anabas testudineus</name>
    <name type="common">Climbing perch</name>
    <name type="synonym">Anthias testudineus</name>
    <dbReference type="NCBI Taxonomy" id="64144"/>
    <lineage>
        <taxon>Eukaryota</taxon>
        <taxon>Metazoa</taxon>
        <taxon>Chordata</taxon>
        <taxon>Craniata</taxon>
        <taxon>Vertebrata</taxon>
        <taxon>Euteleostomi</taxon>
        <taxon>Actinopterygii</taxon>
        <taxon>Neopterygii</taxon>
        <taxon>Teleostei</taxon>
        <taxon>Neoteleostei</taxon>
        <taxon>Acanthomorphata</taxon>
        <taxon>Anabantaria</taxon>
        <taxon>Anabantiformes</taxon>
        <taxon>Anabantoidei</taxon>
        <taxon>Anabantidae</taxon>
        <taxon>Anabas</taxon>
    </lineage>
</organism>